<dbReference type="EMBL" id="FOIR01000001">
    <property type="protein sequence ID" value="SEW03252.1"/>
    <property type="molecule type" value="Genomic_DNA"/>
</dbReference>
<dbReference type="Proteomes" id="UP000199437">
    <property type="component" value="Unassembled WGS sequence"/>
</dbReference>
<sequence>MNWIKIIGSLLGLFFLTFNATAQTDEAEIKETIMLMFDGMRAGDSAMVHAAFAKQVTMQRVAKNREGKVVVSTSDLGGFLKAVGTPHDKVWDEQITFESIQIDGEMASVWTPFKFYLGDTFSHCGVNVFKLYKSEDGWKIFHLVDTNRRTDCG</sequence>
<feature type="signal peptide" evidence="1">
    <location>
        <begin position="1"/>
        <end position="22"/>
    </location>
</feature>
<keyword evidence="3" id="KW-1185">Reference proteome</keyword>
<proteinExistence type="predicted"/>
<feature type="chain" id="PRO_5011703958" evidence="1">
    <location>
        <begin position="23"/>
        <end position="153"/>
    </location>
</feature>
<dbReference type="InterPro" id="IPR039437">
    <property type="entry name" value="FrzH/put_lumazine-bd"/>
</dbReference>
<dbReference type="SUPFAM" id="SSF54427">
    <property type="entry name" value="NTF2-like"/>
    <property type="match status" value="1"/>
</dbReference>
<dbReference type="GeneID" id="99986089"/>
<reference evidence="3" key="1">
    <citation type="submission" date="2016-10" db="EMBL/GenBank/DDBJ databases">
        <authorList>
            <person name="Varghese N."/>
            <person name="Submissions S."/>
        </authorList>
    </citation>
    <scope>NUCLEOTIDE SEQUENCE [LARGE SCALE GENOMIC DNA]</scope>
    <source>
        <strain evidence="3">CGMCC 1.12402</strain>
    </source>
</reference>
<evidence type="ECO:0000313" key="3">
    <source>
        <dbReference type="Proteomes" id="UP000199437"/>
    </source>
</evidence>
<accession>A0A1I0NPA0</accession>
<evidence type="ECO:0000313" key="2">
    <source>
        <dbReference type="EMBL" id="SEW03252.1"/>
    </source>
</evidence>
<evidence type="ECO:0000256" key="1">
    <source>
        <dbReference type="SAM" id="SignalP"/>
    </source>
</evidence>
<dbReference type="STRING" id="1267423.SAMN05216290_1360"/>
<dbReference type="AlphaFoldDB" id="A0A1I0NPA0"/>
<gene>
    <name evidence="2" type="ORF">SAMN05216290_1360</name>
</gene>
<organism evidence="2 3">
    <name type="scientific">Roseivirga pacifica</name>
    <dbReference type="NCBI Taxonomy" id="1267423"/>
    <lineage>
        <taxon>Bacteria</taxon>
        <taxon>Pseudomonadati</taxon>
        <taxon>Bacteroidota</taxon>
        <taxon>Cytophagia</taxon>
        <taxon>Cytophagales</taxon>
        <taxon>Roseivirgaceae</taxon>
        <taxon>Roseivirga</taxon>
    </lineage>
</organism>
<dbReference type="OrthoDB" id="117186at2"/>
<dbReference type="InterPro" id="IPR032710">
    <property type="entry name" value="NTF2-like_dom_sf"/>
</dbReference>
<name>A0A1I0NPA0_9BACT</name>
<dbReference type="Pfam" id="PF12893">
    <property type="entry name" value="Lumazine_bd_2"/>
    <property type="match status" value="1"/>
</dbReference>
<keyword evidence="1" id="KW-0732">Signal</keyword>
<dbReference type="Gene3D" id="3.10.450.50">
    <property type="match status" value="1"/>
</dbReference>
<protein>
    <submittedName>
        <fullName evidence="2">Putative lumazine-binding</fullName>
    </submittedName>
</protein>
<dbReference type="RefSeq" id="WP_090257749.1">
    <property type="nucleotide sequence ID" value="NZ_FOIR01000001.1"/>
</dbReference>